<dbReference type="FunFam" id="2.10.230.10:FF:000002">
    <property type="entry name" value="Molecular chaperone DnaJ"/>
    <property type="match status" value="1"/>
</dbReference>
<dbReference type="InterPro" id="IPR008971">
    <property type="entry name" value="HSP40/DnaJ_pept-bd"/>
</dbReference>
<dbReference type="RefSeq" id="WP_057624582.1">
    <property type="nucleotide sequence ID" value="NZ_LKHV02000001.1"/>
</dbReference>
<dbReference type="InterPro" id="IPR012724">
    <property type="entry name" value="DnaJ"/>
</dbReference>
<feature type="binding site" evidence="14">
    <location>
        <position position="168"/>
    </location>
    <ligand>
        <name>Zn(2+)</name>
        <dbReference type="ChEBI" id="CHEBI:29105"/>
        <label>2</label>
    </ligand>
</feature>
<dbReference type="SUPFAM" id="SSF46565">
    <property type="entry name" value="Chaperone J-domain"/>
    <property type="match status" value="1"/>
</dbReference>
<dbReference type="GO" id="GO:0005737">
    <property type="term" value="C:cytoplasm"/>
    <property type="evidence" value="ECO:0007669"/>
    <property type="project" value="UniProtKB-SubCell"/>
</dbReference>
<dbReference type="GO" id="GO:0009408">
    <property type="term" value="P:response to heat"/>
    <property type="evidence" value="ECO:0007669"/>
    <property type="project" value="InterPro"/>
</dbReference>
<comment type="caution">
    <text evidence="18">The sequence shown here is derived from an EMBL/GenBank/DDBJ whole genome shotgun (WGS) entry which is preliminary data.</text>
</comment>
<evidence type="ECO:0000256" key="9">
    <source>
        <dbReference type="ARBA" id="ARBA00023016"/>
    </source>
</evidence>
<evidence type="ECO:0000256" key="5">
    <source>
        <dbReference type="ARBA" id="ARBA00022723"/>
    </source>
</evidence>
<feature type="binding site" evidence="14">
    <location>
        <position position="204"/>
    </location>
    <ligand>
        <name>Zn(2+)</name>
        <dbReference type="ChEBI" id="CHEBI:29105"/>
        <label>1</label>
    </ligand>
</feature>
<dbReference type="PROSITE" id="PS00636">
    <property type="entry name" value="DNAJ_1"/>
    <property type="match status" value="1"/>
</dbReference>
<dbReference type="InterPro" id="IPR002939">
    <property type="entry name" value="DnaJ_C"/>
</dbReference>
<keyword evidence="20" id="KW-1185">Reference proteome</keyword>
<evidence type="ECO:0000259" key="16">
    <source>
        <dbReference type="PROSITE" id="PS50076"/>
    </source>
</evidence>
<feature type="domain" description="J" evidence="16">
    <location>
        <begin position="5"/>
        <end position="70"/>
    </location>
</feature>
<dbReference type="GO" id="GO:0051082">
    <property type="term" value="F:unfolded protein binding"/>
    <property type="evidence" value="ECO:0007669"/>
    <property type="project" value="UniProtKB-UniRule"/>
</dbReference>
<dbReference type="AlphaFoldDB" id="A0A0Q9YMZ8"/>
<sequence length="380" mass="41197">MSKPDYYETLGVARSASEAEIKKAYRKLAMQHHPDRNEGNKASEEKFKAATEAYEVLSDSQKRKAYDQFGHAGVDPSAGFGRGAGGFSGQAGGFGDMFNDIFSDIFGAAAGGRGGQGHSRGADYKYSLELTLEEAAKGKSVHIKVPSWVKCSTCEGSGAKKGTHPKTCASCHGHGQIRMQQGFFSVQQTCPTCRGEGQVISDPCTSCRGQGRTQEEKKLQVKIPPGVDDGDRIRLSGEGEMPARGGVAGDLYVQVQIKPHAIFERDGSHLYCEVPITFITAALGGEVEIPTLEGKLKLKIPAETQTGKVFKLKGKGIQPVRGGAAGDLNCRIFVETPVDLNRKQKTLLKEFETEINNNGAHNPRINRWMGRVKEFMDNLK</sequence>
<evidence type="ECO:0000259" key="17">
    <source>
        <dbReference type="PROSITE" id="PS51188"/>
    </source>
</evidence>
<keyword evidence="19" id="KW-0560">Oxidoreductase</keyword>
<evidence type="ECO:0000256" key="6">
    <source>
        <dbReference type="ARBA" id="ARBA00022737"/>
    </source>
</evidence>
<feature type="binding site" evidence="14">
    <location>
        <position position="154"/>
    </location>
    <ligand>
        <name>Zn(2+)</name>
        <dbReference type="ChEBI" id="CHEBI:29105"/>
        <label>1</label>
    </ligand>
</feature>
<comment type="function">
    <text evidence="11 14">Participates actively in the response to hyperosmotic and heat shock by preventing the aggregation of stress-denatured proteins and by disaggregating proteins, also in an autonomous, DnaK-independent fashion. Unfolded proteins bind initially to DnaJ; upon interaction with the DnaJ-bound protein, DnaK hydrolyzes its bound ATP, resulting in the formation of a stable complex. GrpE releases ADP from DnaK; ATP binding to DnaK triggers the release of the substrate protein, thus completing the reaction cycle. Several rounds of ATP-dependent interactions between DnaJ, DnaK and GrpE are required for fully efficient folding. Also involved, together with DnaK and GrpE, in the DNA replication of plasmids through activation of initiation proteins.</text>
</comment>
<dbReference type="HAMAP" id="MF_01152">
    <property type="entry name" value="DnaJ"/>
    <property type="match status" value="1"/>
</dbReference>
<dbReference type="InterPro" id="IPR001305">
    <property type="entry name" value="HSP_DnaJ_Cys-rich_dom"/>
</dbReference>
<dbReference type="PRINTS" id="PR00625">
    <property type="entry name" value="JDOMAIN"/>
</dbReference>
<dbReference type="CDD" id="cd10747">
    <property type="entry name" value="DnaJ_C"/>
    <property type="match status" value="1"/>
</dbReference>
<dbReference type="Gene3D" id="2.10.230.10">
    <property type="entry name" value="Heat shock protein DnaJ, cysteine-rich domain"/>
    <property type="match status" value="1"/>
</dbReference>
<dbReference type="Gene3D" id="2.60.260.20">
    <property type="entry name" value="Urease metallochaperone UreE, N-terminal domain"/>
    <property type="match status" value="2"/>
</dbReference>
<gene>
    <name evidence="18" type="primary">dnaJ_1</name>
    <name evidence="14 19" type="synonym">dnaJ</name>
    <name evidence="19" type="ORF">CC99x_002765</name>
    <name evidence="18" type="ORF">CC99x_01489</name>
</gene>
<dbReference type="GO" id="GO:0031072">
    <property type="term" value="F:heat shock protein binding"/>
    <property type="evidence" value="ECO:0007669"/>
    <property type="project" value="InterPro"/>
</dbReference>
<dbReference type="GO" id="GO:0008270">
    <property type="term" value="F:zinc ion binding"/>
    <property type="evidence" value="ECO:0007669"/>
    <property type="project" value="UniProtKB-UniRule"/>
</dbReference>
<comment type="cofactor">
    <cofactor evidence="14">
        <name>Zn(2+)</name>
        <dbReference type="ChEBI" id="CHEBI:29105"/>
    </cofactor>
    <text evidence="14">Binds 2 Zn(2+) ions per monomer.</text>
</comment>
<dbReference type="PROSITE" id="PS50076">
    <property type="entry name" value="DNAJ_2"/>
    <property type="match status" value="1"/>
</dbReference>
<keyword evidence="7 14" id="KW-0863">Zinc-finger</keyword>
<evidence type="ECO:0000256" key="1">
    <source>
        <dbReference type="ARBA" id="ARBA00004496"/>
    </source>
</evidence>
<evidence type="ECO:0000313" key="20">
    <source>
        <dbReference type="Proteomes" id="UP000051494"/>
    </source>
</evidence>
<feature type="binding site" evidence="14">
    <location>
        <position position="193"/>
    </location>
    <ligand>
        <name>Zn(2+)</name>
        <dbReference type="ChEBI" id="CHEBI:29105"/>
        <label>2</label>
    </ligand>
</feature>
<proteinExistence type="inferred from homology"/>
<dbReference type="SUPFAM" id="SSF57938">
    <property type="entry name" value="DnaJ/Hsp40 cysteine-rich domain"/>
    <property type="match status" value="1"/>
</dbReference>
<dbReference type="PANTHER" id="PTHR43096">
    <property type="entry name" value="DNAJ HOMOLOG 1, MITOCHONDRIAL-RELATED"/>
    <property type="match status" value="1"/>
</dbReference>
<evidence type="ECO:0000256" key="13">
    <source>
        <dbReference type="ARBA" id="ARBA00067609"/>
    </source>
</evidence>
<comment type="subunit">
    <text evidence="2 14">Homodimer.</text>
</comment>
<dbReference type="GO" id="GO:0005524">
    <property type="term" value="F:ATP binding"/>
    <property type="evidence" value="ECO:0007669"/>
    <property type="project" value="InterPro"/>
</dbReference>
<evidence type="ECO:0000256" key="4">
    <source>
        <dbReference type="ARBA" id="ARBA00022705"/>
    </source>
</evidence>
<dbReference type="PATRIC" id="fig|1590042.3.peg.1513"/>
<evidence type="ECO:0000256" key="11">
    <source>
        <dbReference type="ARBA" id="ARBA00053423"/>
    </source>
</evidence>
<evidence type="ECO:0000256" key="15">
    <source>
        <dbReference type="PROSITE-ProRule" id="PRU00546"/>
    </source>
</evidence>
<organism evidence="18">
    <name type="scientific">Candidatus Berkiella cookevillensis</name>
    <dbReference type="NCBI Taxonomy" id="437022"/>
    <lineage>
        <taxon>Bacteria</taxon>
        <taxon>Pseudomonadati</taxon>
        <taxon>Pseudomonadota</taxon>
        <taxon>Gammaproteobacteria</taxon>
        <taxon>Candidatus Berkiellales</taxon>
        <taxon>Candidatus Berkiellaceae</taxon>
        <taxon>Candidatus Berkiella</taxon>
    </lineage>
</organism>
<accession>A0A0Q9YMZ8</accession>
<keyword evidence="5 14" id="KW-0479">Metal-binding</keyword>
<reference evidence="18" key="1">
    <citation type="submission" date="2015-09" db="EMBL/GenBank/DDBJ databases">
        <title>Draft Genome Sequences of Two Novel Amoeba-resistant Intranuclear Bacteria, Candidatus Berkiella cookevillensis and Candidatus Berkiella aquae.</title>
        <authorList>
            <person name="Mehari Y.T."/>
            <person name="Arivett B.A."/>
            <person name="Farone A.L."/>
            <person name="Gunderson J.H."/>
            <person name="Farone M.B."/>
        </authorList>
    </citation>
    <scope>NUCLEOTIDE SEQUENCE [LARGE SCALE GENOMIC DNA]</scope>
    <source>
        <strain evidence="18">CC99</strain>
    </source>
</reference>
<dbReference type="Gene3D" id="1.10.287.110">
    <property type="entry name" value="DnaJ domain"/>
    <property type="match status" value="1"/>
</dbReference>
<dbReference type="NCBIfam" id="TIGR02349">
    <property type="entry name" value="DnaJ_bact"/>
    <property type="match status" value="1"/>
</dbReference>
<dbReference type="InterPro" id="IPR036410">
    <property type="entry name" value="HSP_DnaJ_Cys-rich_dom_sf"/>
</dbReference>
<name>A0A0Q9YMZ8_9GAMM</name>
<dbReference type="Pfam" id="PF00684">
    <property type="entry name" value="DnaJ_CXXCXGXG"/>
    <property type="match status" value="1"/>
</dbReference>
<evidence type="ECO:0000256" key="7">
    <source>
        <dbReference type="ARBA" id="ARBA00022771"/>
    </source>
</evidence>
<dbReference type="InterPro" id="IPR036869">
    <property type="entry name" value="J_dom_sf"/>
</dbReference>
<dbReference type="Pfam" id="PF01556">
    <property type="entry name" value="DnaJ_C"/>
    <property type="match status" value="1"/>
</dbReference>
<feature type="repeat" description="CXXCXGXG motif" evidence="14">
    <location>
        <begin position="204"/>
        <end position="211"/>
    </location>
</feature>
<dbReference type="GO" id="GO:0006260">
    <property type="term" value="P:DNA replication"/>
    <property type="evidence" value="ECO:0007669"/>
    <property type="project" value="UniProtKB-KW"/>
</dbReference>
<evidence type="ECO:0000256" key="3">
    <source>
        <dbReference type="ARBA" id="ARBA00022490"/>
    </source>
</evidence>
<feature type="binding site" evidence="14">
    <location>
        <position position="151"/>
    </location>
    <ligand>
        <name>Zn(2+)</name>
        <dbReference type="ChEBI" id="CHEBI:29105"/>
        <label>1</label>
    </ligand>
</feature>
<reference evidence="19" key="3">
    <citation type="submission" date="2021-06" db="EMBL/GenBank/DDBJ databases">
        <title>Genomic Description and Analysis of Intracellular Bacteria, Candidatus Berkiella cookevillensis and Candidatus Berkiella aquae.</title>
        <authorList>
            <person name="Kidane D.T."/>
            <person name="Mehari Y.T."/>
            <person name="Rice F.C."/>
            <person name="Arivett B.A."/>
            <person name="Farone A.L."/>
            <person name="Berk S.G."/>
            <person name="Farone M.B."/>
        </authorList>
    </citation>
    <scope>NUCLEOTIDE SEQUENCE</scope>
    <source>
        <strain evidence="19">CC99</strain>
    </source>
</reference>
<dbReference type="GO" id="GO:0016491">
    <property type="term" value="F:oxidoreductase activity"/>
    <property type="evidence" value="ECO:0007669"/>
    <property type="project" value="UniProtKB-KW"/>
</dbReference>
<dbReference type="Proteomes" id="UP000051494">
    <property type="component" value="Unassembled WGS sequence"/>
</dbReference>
<feature type="repeat" description="CXXCXGXG motif" evidence="14">
    <location>
        <begin position="168"/>
        <end position="175"/>
    </location>
</feature>
<dbReference type="EMBL" id="LKHV02000001">
    <property type="protein sequence ID" value="MCS5707820.1"/>
    <property type="molecule type" value="Genomic_DNA"/>
</dbReference>
<feature type="zinc finger region" description="CR-type" evidence="15">
    <location>
        <begin position="138"/>
        <end position="216"/>
    </location>
</feature>
<feature type="repeat" description="CXXCXGXG motif" evidence="14">
    <location>
        <begin position="190"/>
        <end position="197"/>
    </location>
</feature>
<protein>
    <recommendedName>
        <fullName evidence="13 14">Chaperone protein DnaJ</fullName>
    </recommendedName>
</protein>
<dbReference type="STRING" id="437022.CC99x_01489"/>
<comment type="subcellular location">
    <subcellularLocation>
        <location evidence="1 14">Cytoplasm</location>
    </subcellularLocation>
</comment>
<dbReference type="InterPro" id="IPR018253">
    <property type="entry name" value="DnaJ_domain_CS"/>
</dbReference>
<comment type="similarity">
    <text evidence="12 14">Belongs to the DnaJ family.</text>
</comment>
<dbReference type="GO" id="GO:0042026">
    <property type="term" value="P:protein refolding"/>
    <property type="evidence" value="ECO:0007669"/>
    <property type="project" value="TreeGrafter"/>
</dbReference>
<dbReference type="FunFam" id="2.60.260.20:FF:000004">
    <property type="entry name" value="Molecular chaperone DnaJ"/>
    <property type="match status" value="1"/>
</dbReference>
<reference evidence="19" key="2">
    <citation type="journal article" date="2016" name="Genome Announc.">
        <title>Draft Genome Sequences of Two Novel Amoeba-Resistant Intranuclear Bacteria, 'Candidatus Berkiella cookevillensis' and 'Candidatus Berkiella aquae'.</title>
        <authorList>
            <person name="Mehari Y.T."/>
            <person name="Arivett B.A."/>
            <person name="Farone A.L."/>
            <person name="Gunderson J.H."/>
            <person name="Farone M.B."/>
        </authorList>
    </citation>
    <scope>NUCLEOTIDE SEQUENCE</scope>
    <source>
        <strain evidence="19">CC99</strain>
    </source>
</reference>
<dbReference type="SUPFAM" id="SSF49493">
    <property type="entry name" value="HSP40/DnaJ peptide-binding domain"/>
    <property type="match status" value="2"/>
</dbReference>
<evidence type="ECO:0000256" key="2">
    <source>
        <dbReference type="ARBA" id="ARBA00011738"/>
    </source>
</evidence>
<keyword evidence="9 14" id="KW-0346">Stress response</keyword>
<keyword evidence="3 14" id="KW-0963">Cytoplasm</keyword>
<feature type="domain" description="CR-type" evidence="17">
    <location>
        <begin position="138"/>
        <end position="216"/>
    </location>
</feature>
<dbReference type="InterPro" id="IPR001623">
    <property type="entry name" value="DnaJ_domain"/>
</dbReference>
<keyword evidence="8 14" id="KW-0862">Zinc</keyword>
<dbReference type="CDD" id="cd10719">
    <property type="entry name" value="DnaJ_zf"/>
    <property type="match status" value="1"/>
</dbReference>
<feature type="binding site" evidence="14">
    <location>
        <position position="171"/>
    </location>
    <ligand>
        <name>Zn(2+)</name>
        <dbReference type="ChEBI" id="CHEBI:29105"/>
        <label>2</label>
    </ligand>
</feature>
<evidence type="ECO:0000256" key="14">
    <source>
        <dbReference type="HAMAP-Rule" id="MF_01152"/>
    </source>
</evidence>
<dbReference type="FunFam" id="1.10.287.110:FF:000034">
    <property type="entry name" value="Chaperone protein DnaJ"/>
    <property type="match status" value="1"/>
</dbReference>
<dbReference type="NCBIfam" id="NF008035">
    <property type="entry name" value="PRK10767.1"/>
    <property type="match status" value="1"/>
</dbReference>
<evidence type="ECO:0000313" key="18">
    <source>
        <dbReference type="EMBL" id="KRG18602.1"/>
    </source>
</evidence>
<evidence type="ECO:0000313" key="19">
    <source>
        <dbReference type="EMBL" id="MCS5707820.1"/>
    </source>
</evidence>
<feature type="binding site" evidence="14">
    <location>
        <position position="190"/>
    </location>
    <ligand>
        <name>Zn(2+)</name>
        <dbReference type="ChEBI" id="CHEBI:29105"/>
        <label>2</label>
    </ligand>
</feature>
<keyword evidence="4 14" id="KW-0235">DNA replication</keyword>
<keyword evidence="6 14" id="KW-0677">Repeat</keyword>
<dbReference type="SMART" id="SM00271">
    <property type="entry name" value="DnaJ"/>
    <property type="match status" value="1"/>
</dbReference>
<feature type="binding site" evidence="14">
    <location>
        <position position="207"/>
    </location>
    <ligand>
        <name>Zn(2+)</name>
        <dbReference type="ChEBI" id="CHEBI:29105"/>
        <label>1</label>
    </ligand>
</feature>
<comment type="domain">
    <text evidence="14">The J domain is necessary and sufficient to stimulate DnaK ATPase activity. Zinc center 1 plays an important role in the autonomous, DnaK-independent chaperone activity of DnaJ. Zinc center 2 is essential for interaction with DnaK and for DnaJ activity.</text>
</comment>
<evidence type="ECO:0000256" key="10">
    <source>
        <dbReference type="ARBA" id="ARBA00023186"/>
    </source>
</evidence>
<dbReference type="PROSITE" id="PS51188">
    <property type="entry name" value="ZF_CR"/>
    <property type="match status" value="1"/>
</dbReference>
<dbReference type="OrthoDB" id="9779889at2"/>
<dbReference type="CDD" id="cd06257">
    <property type="entry name" value="DnaJ"/>
    <property type="match status" value="1"/>
</dbReference>
<dbReference type="Pfam" id="PF00226">
    <property type="entry name" value="DnaJ"/>
    <property type="match status" value="1"/>
</dbReference>
<dbReference type="EMBL" id="LKHV01000006">
    <property type="protein sequence ID" value="KRG18602.1"/>
    <property type="molecule type" value="Genomic_DNA"/>
</dbReference>
<evidence type="ECO:0000256" key="12">
    <source>
        <dbReference type="ARBA" id="ARBA00061004"/>
    </source>
</evidence>
<keyword evidence="10 14" id="KW-0143">Chaperone</keyword>
<dbReference type="PANTHER" id="PTHR43096:SF48">
    <property type="entry name" value="CHAPERONE PROTEIN DNAJ"/>
    <property type="match status" value="1"/>
</dbReference>
<feature type="repeat" description="CXXCXGXG motif" evidence="14">
    <location>
        <begin position="151"/>
        <end position="158"/>
    </location>
</feature>
<evidence type="ECO:0000256" key="8">
    <source>
        <dbReference type="ARBA" id="ARBA00022833"/>
    </source>
</evidence>